<protein>
    <submittedName>
        <fullName evidence="1">Uncharacterized protein</fullName>
    </submittedName>
</protein>
<dbReference type="Proteomes" id="UP000070160">
    <property type="component" value="Unassembled WGS sequence"/>
</dbReference>
<dbReference type="AlphaFoldDB" id="A0A134CFB4"/>
<dbReference type="EMBL" id="LSDT01000044">
    <property type="protein sequence ID" value="KXB90777.1"/>
    <property type="molecule type" value="Genomic_DNA"/>
</dbReference>
<gene>
    <name evidence="1" type="ORF">HMPREF3182_01202</name>
</gene>
<reference evidence="2" key="1">
    <citation type="submission" date="2016-01" db="EMBL/GenBank/DDBJ databases">
        <authorList>
            <person name="Mitreva M."/>
            <person name="Pepin K.H."/>
            <person name="Mihindukulasuriya K.A."/>
            <person name="Fulton R."/>
            <person name="Fronick C."/>
            <person name="O'Laughlin M."/>
            <person name="Miner T."/>
            <person name="Herter B."/>
            <person name="Rosa B.A."/>
            <person name="Cordes M."/>
            <person name="Tomlinson C."/>
            <person name="Wollam A."/>
            <person name="Palsikar V.B."/>
            <person name="Mardis E.R."/>
            <person name="Wilson R.K."/>
        </authorList>
    </citation>
    <scope>NUCLEOTIDE SEQUENCE [LARGE SCALE GENOMIC DNA]</scope>
    <source>
        <strain evidence="2">KA00182</strain>
    </source>
</reference>
<dbReference type="PATRIC" id="fig|1588748.3.peg.1160"/>
<sequence length="99" mass="11441">MTVLDSFIDEMLQTEVPKTVFINTLLRALEVPKKPKFTVPASPYTFESNIHGLRYDYQANEVCLCYKVVPSIYADMVISFRSFKVILEGLGICIRMQKW</sequence>
<keyword evidence="2" id="KW-1185">Reference proteome</keyword>
<organism evidence="1 2">
    <name type="scientific">Megasphaera hutchinsoni</name>
    <dbReference type="NCBI Taxonomy" id="1588748"/>
    <lineage>
        <taxon>Bacteria</taxon>
        <taxon>Bacillati</taxon>
        <taxon>Bacillota</taxon>
        <taxon>Negativicutes</taxon>
        <taxon>Veillonellales</taxon>
        <taxon>Veillonellaceae</taxon>
        <taxon>Megasphaera</taxon>
    </lineage>
</organism>
<dbReference type="RefSeq" id="WP_007393071.1">
    <property type="nucleotide sequence ID" value="NZ_KQ960952.1"/>
</dbReference>
<accession>A0A134CFB4</accession>
<dbReference type="STRING" id="1588748.HMPREF3182_01202"/>
<comment type="caution">
    <text evidence="1">The sequence shown here is derived from an EMBL/GenBank/DDBJ whole genome shotgun (WGS) entry which is preliminary data.</text>
</comment>
<name>A0A134CFB4_9FIRM</name>
<proteinExistence type="predicted"/>
<evidence type="ECO:0000313" key="1">
    <source>
        <dbReference type="EMBL" id="KXB90777.1"/>
    </source>
</evidence>
<evidence type="ECO:0000313" key="2">
    <source>
        <dbReference type="Proteomes" id="UP000070160"/>
    </source>
</evidence>